<dbReference type="EMBL" id="JAKZGP010000074">
    <property type="protein sequence ID" value="MCH7411395.1"/>
    <property type="molecule type" value="Genomic_DNA"/>
</dbReference>
<dbReference type="InterPro" id="IPR032299">
    <property type="entry name" value="DUF4843"/>
</dbReference>
<dbReference type="Pfam" id="PF16132">
    <property type="entry name" value="DUF4843"/>
    <property type="match status" value="1"/>
</dbReference>
<comment type="caution">
    <text evidence="1">The sequence shown here is derived from an EMBL/GenBank/DDBJ whole genome shotgun (WGS) entry which is preliminary data.</text>
</comment>
<evidence type="ECO:0000313" key="1">
    <source>
        <dbReference type="EMBL" id="MCH7411395.1"/>
    </source>
</evidence>
<name>A0ABS9V4R5_9BACT</name>
<proteinExistence type="predicted"/>
<dbReference type="RefSeq" id="WP_241349794.1">
    <property type="nucleotide sequence ID" value="NZ_JAKZGP010000074.1"/>
</dbReference>
<organism evidence="1 2">
    <name type="scientific">Belliella filtrata</name>
    <dbReference type="NCBI Taxonomy" id="2923435"/>
    <lineage>
        <taxon>Bacteria</taxon>
        <taxon>Pseudomonadati</taxon>
        <taxon>Bacteroidota</taxon>
        <taxon>Cytophagia</taxon>
        <taxon>Cytophagales</taxon>
        <taxon>Cyclobacteriaceae</taxon>
        <taxon>Belliella</taxon>
    </lineage>
</organism>
<sequence length="277" mass="32234">MKRYFIIIIVASIYLFSCHQEDQLLYQSADNVFFNFDDENTNNRDSIFYTFAYDPSLGSDTVFLPVTISGRRVSHDREFYVSVLDSGTTAVVGVHYEPLKPVYIMPADSGKISIPFIMYSTDPILADTSVAVRMILKSSQDFGVGLPHLISAKVLFSNRLEKPEWWDLWVGQLGNYSRTKHQLYLISVGNHDLISSYADYLFIPRSLFLIDQLRQFINDPFSWVEAHSGEYNLEKVDDKLYYFYNLSNPDTKYKLAYYQDDGKFYFYNENNQRITVN</sequence>
<keyword evidence="2" id="KW-1185">Reference proteome</keyword>
<evidence type="ECO:0000313" key="2">
    <source>
        <dbReference type="Proteomes" id="UP001165489"/>
    </source>
</evidence>
<gene>
    <name evidence="1" type="ORF">MM239_18530</name>
</gene>
<accession>A0ABS9V4R5</accession>
<dbReference type="Proteomes" id="UP001165489">
    <property type="component" value="Unassembled WGS sequence"/>
</dbReference>
<protein>
    <submittedName>
        <fullName evidence="1">DUF4843 domain-containing protein</fullName>
    </submittedName>
</protein>
<reference evidence="1" key="1">
    <citation type="submission" date="2022-03" db="EMBL/GenBank/DDBJ databases">
        <title>De novo assembled genomes of Belliella spp. (Cyclobacteriaceae) strains.</title>
        <authorList>
            <person name="Szabo A."/>
            <person name="Korponai K."/>
            <person name="Felfoldi T."/>
        </authorList>
    </citation>
    <scope>NUCLEOTIDE SEQUENCE</scope>
    <source>
        <strain evidence="1">DSM 111904</strain>
    </source>
</reference>